<dbReference type="InterPro" id="IPR001242">
    <property type="entry name" value="Condensation_dom"/>
</dbReference>
<feature type="non-terminal residue" evidence="2">
    <location>
        <position position="1"/>
    </location>
</feature>
<protein>
    <submittedName>
        <fullName evidence="2">Condensation domain-containing protein</fullName>
    </submittedName>
</protein>
<evidence type="ECO:0000313" key="2">
    <source>
        <dbReference type="EMBL" id="MFD1052603.1"/>
    </source>
</evidence>
<dbReference type="EMBL" id="JBHTIS010004566">
    <property type="protein sequence ID" value="MFD1052603.1"/>
    <property type="molecule type" value="Genomic_DNA"/>
</dbReference>
<dbReference type="SUPFAM" id="SSF52777">
    <property type="entry name" value="CoA-dependent acyltransferases"/>
    <property type="match status" value="1"/>
</dbReference>
<name>A0ABW3MRB4_9PSEU</name>
<comment type="caution">
    <text evidence="2">The sequence shown here is derived from an EMBL/GenBank/DDBJ whole genome shotgun (WGS) entry which is preliminary data.</text>
</comment>
<dbReference type="Gene3D" id="3.30.559.30">
    <property type="entry name" value="Nonribosomal peptide synthetase, condensation domain"/>
    <property type="match status" value="1"/>
</dbReference>
<dbReference type="Proteomes" id="UP001597045">
    <property type="component" value="Unassembled WGS sequence"/>
</dbReference>
<proteinExistence type="predicted"/>
<dbReference type="Pfam" id="PF00668">
    <property type="entry name" value="Condensation"/>
    <property type="match status" value="1"/>
</dbReference>
<gene>
    <name evidence="2" type="ORF">ACFQ1S_46920</name>
</gene>
<evidence type="ECO:0000259" key="1">
    <source>
        <dbReference type="Pfam" id="PF00668"/>
    </source>
</evidence>
<dbReference type="Gene3D" id="3.30.559.10">
    <property type="entry name" value="Chloramphenicol acetyltransferase-like domain"/>
    <property type="match status" value="1"/>
</dbReference>
<dbReference type="PANTHER" id="PTHR45527">
    <property type="entry name" value="NONRIBOSOMAL PEPTIDE SYNTHETASE"/>
    <property type="match status" value="1"/>
</dbReference>
<dbReference type="InterPro" id="IPR023213">
    <property type="entry name" value="CAT-like_dom_sf"/>
</dbReference>
<feature type="domain" description="Condensation" evidence="1">
    <location>
        <begin position="2"/>
        <end position="168"/>
    </location>
</feature>
<keyword evidence="3" id="KW-1185">Reference proteome</keyword>
<reference evidence="3" key="1">
    <citation type="journal article" date="2019" name="Int. J. Syst. Evol. Microbiol.">
        <title>The Global Catalogue of Microorganisms (GCM) 10K type strain sequencing project: providing services to taxonomists for standard genome sequencing and annotation.</title>
        <authorList>
            <consortium name="The Broad Institute Genomics Platform"/>
            <consortium name="The Broad Institute Genome Sequencing Center for Infectious Disease"/>
            <person name="Wu L."/>
            <person name="Ma J."/>
        </authorList>
    </citation>
    <scope>NUCLEOTIDE SEQUENCE [LARGE SCALE GENOMIC DNA]</scope>
    <source>
        <strain evidence="3">JCM 31486</strain>
    </source>
</reference>
<feature type="non-terminal residue" evidence="2">
    <location>
        <position position="169"/>
    </location>
</feature>
<evidence type="ECO:0000313" key="3">
    <source>
        <dbReference type="Proteomes" id="UP001597045"/>
    </source>
</evidence>
<accession>A0ABW3MRB4</accession>
<organism evidence="2 3">
    <name type="scientific">Kibdelosporangium lantanae</name>
    <dbReference type="NCBI Taxonomy" id="1497396"/>
    <lineage>
        <taxon>Bacteria</taxon>
        <taxon>Bacillati</taxon>
        <taxon>Actinomycetota</taxon>
        <taxon>Actinomycetes</taxon>
        <taxon>Pseudonocardiales</taxon>
        <taxon>Pseudonocardiaceae</taxon>
        <taxon>Kibdelosporangium</taxon>
    </lineage>
</organism>
<dbReference type="PANTHER" id="PTHR45527:SF1">
    <property type="entry name" value="FATTY ACID SYNTHASE"/>
    <property type="match status" value="1"/>
</dbReference>
<sequence>TLLTHLGAGTDIPLGMAVTGRTEDVLQDVVGCFINTLVFRTDTSGRPDFSSLLDRIRETDLGAYANRDVPFQLLVEALNPERSLSRNPLFQVMLDVQEATTDTVSLPGLEVSPYQIDPRAAKVDLLFGFTEHPTDGVTGRLEYSLDLFTEETAAAIVARLLRVLDAVVA</sequence>